<dbReference type="Proteomes" id="UP000276133">
    <property type="component" value="Unassembled WGS sequence"/>
</dbReference>
<protein>
    <submittedName>
        <fullName evidence="1">Uncharacterized protein</fullName>
    </submittedName>
</protein>
<evidence type="ECO:0000313" key="2">
    <source>
        <dbReference type="Proteomes" id="UP000276133"/>
    </source>
</evidence>
<evidence type="ECO:0000313" key="1">
    <source>
        <dbReference type="EMBL" id="RNA34798.1"/>
    </source>
</evidence>
<name>A0A3M7SGT5_BRAPC</name>
<keyword evidence="2" id="KW-1185">Reference proteome</keyword>
<dbReference type="EMBL" id="REGN01001413">
    <property type="protein sequence ID" value="RNA34798.1"/>
    <property type="molecule type" value="Genomic_DNA"/>
</dbReference>
<proteinExistence type="predicted"/>
<comment type="caution">
    <text evidence="1">The sequence shown here is derived from an EMBL/GenBank/DDBJ whole genome shotgun (WGS) entry which is preliminary data.</text>
</comment>
<reference evidence="1 2" key="1">
    <citation type="journal article" date="2018" name="Sci. Rep.">
        <title>Genomic signatures of local adaptation to the degree of environmental predictability in rotifers.</title>
        <authorList>
            <person name="Franch-Gras L."/>
            <person name="Hahn C."/>
            <person name="Garcia-Roger E.M."/>
            <person name="Carmona M.J."/>
            <person name="Serra M."/>
            <person name="Gomez A."/>
        </authorList>
    </citation>
    <scope>NUCLEOTIDE SEQUENCE [LARGE SCALE GENOMIC DNA]</scope>
    <source>
        <strain evidence="1">HYR1</strain>
    </source>
</reference>
<accession>A0A3M7SGT5</accession>
<organism evidence="1 2">
    <name type="scientific">Brachionus plicatilis</name>
    <name type="common">Marine rotifer</name>
    <name type="synonym">Brachionus muelleri</name>
    <dbReference type="NCBI Taxonomy" id="10195"/>
    <lineage>
        <taxon>Eukaryota</taxon>
        <taxon>Metazoa</taxon>
        <taxon>Spiralia</taxon>
        <taxon>Gnathifera</taxon>
        <taxon>Rotifera</taxon>
        <taxon>Eurotatoria</taxon>
        <taxon>Monogononta</taxon>
        <taxon>Pseudotrocha</taxon>
        <taxon>Ploima</taxon>
        <taxon>Brachionidae</taxon>
        <taxon>Brachionus</taxon>
    </lineage>
</organism>
<sequence>MYGMNSSFGFGFRITIYVKTEFCEFQYKRTEQSNGATFKVASTSKENLRRYRDIRYILIRNLLYIILPV</sequence>
<dbReference type="AlphaFoldDB" id="A0A3M7SGT5"/>
<gene>
    <name evidence="1" type="ORF">BpHYR1_052210</name>
</gene>